<dbReference type="EMBL" id="JADGMS010000013">
    <property type="protein sequence ID" value="KAF9670908.1"/>
    <property type="molecule type" value="Genomic_DNA"/>
</dbReference>
<proteinExistence type="predicted"/>
<comment type="caution">
    <text evidence="1">The sequence shown here is derived from an EMBL/GenBank/DDBJ whole genome shotgun (WGS) entry which is preliminary data.</text>
</comment>
<dbReference type="AlphaFoldDB" id="A0A835JLT3"/>
<organism evidence="1 2">
    <name type="scientific">Salix dunnii</name>
    <dbReference type="NCBI Taxonomy" id="1413687"/>
    <lineage>
        <taxon>Eukaryota</taxon>
        <taxon>Viridiplantae</taxon>
        <taxon>Streptophyta</taxon>
        <taxon>Embryophyta</taxon>
        <taxon>Tracheophyta</taxon>
        <taxon>Spermatophyta</taxon>
        <taxon>Magnoliopsida</taxon>
        <taxon>eudicotyledons</taxon>
        <taxon>Gunneridae</taxon>
        <taxon>Pentapetalae</taxon>
        <taxon>rosids</taxon>
        <taxon>fabids</taxon>
        <taxon>Malpighiales</taxon>
        <taxon>Salicaceae</taxon>
        <taxon>Saliceae</taxon>
        <taxon>Salix</taxon>
    </lineage>
</organism>
<dbReference type="OrthoDB" id="74807at2759"/>
<name>A0A835JLT3_9ROSI</name>
<evidence type="ECO:0000313" key="1">
    <source>
        <dbReference type="EMBL" id="KAF9670908.1"/>
    </source>
</evidence>
<dbReference type="Proteomes" id="UP000657918">
    <property type="component" value="Unassembled WGS sequence"/>
</dbReference>
<sequence>MTSHLMLTNDRSSKFKAPLLLSSLHQINFSVTVHTPGASYLFECIFCFGKTIYIQKKQKGTKRKTRQAKALENARKAPRNFLELLHEWDLQALLAADISALFVGSLPIIHVRSVECVFVQSDARKYMMIPASNRMATHPPGGVPMVFLYGGSMRLNFAGSVRGLNGTLTLEGLLRLEVNAIALFVSLKPGSRGKIGVDCFPFFALQGAVLYSRIAVVVVLSKGSINSNYCQSMVGHSKEEFLVQGRIYDPQEDCFPRTHRKSHSFYMSKPQQKWFTKKNGNFTPGHGEWIWRTQFRMNDQSTINGGSKPFTMSMPPQCPLLIFNCEPWRVTLYLALLTALITRLSPSRTSNVGPGNSPFTVIVLWVLHSLFTGLA</sequence>
<reference evidence="1 2" key="1">
    <citation type="submission" date="2020-10" db="EMBL/GenBank/DDBJ databases">
        <title>Plant Genome Project.</title>
        <authorList>
            <person name="Zhang R.-G."/>
        </authorList>
    </citation>
    <scope>NUCLEOTIDE SEQUENCE [LARGE SCALE GENOMIC DNA]</scope>
    <source>
        <strain evidence="1">FAFU-HL-1</strain>
        <tissue evidence="1">Leaf</tissue>
    </source>
</reference>
<evidence type="ECO:0000313" key="2">
    <source>
        <dbReference type="Proteomes" id="UP000657918"/>
    </source>
</evidence>
<gene>
    <name evidence="1" type="ORF">SADUNF_Sadunf13G0118000</name>
</gene>
<accession>A0A835JLT3</accession>
<keyword evidence="2" id="KW-1185">Reference proteome</keyword>
<protein>
    <submittedName>
        <fullName evidence="1">Uncharacterized protein</fullName>
    </submittedName>
</protein>